<dbReference type="Gene3D" id="3.30.300.130">
    <property type="entry name" value="Fe-S cluster assembly (FSCA)"/>
    <property type="match status" value="1"/>
</dbReference>
<dbReference type="EMBL" id="FOWC01000004">
    <property type="protein sequence ID" value="SFP19439.1"/>
    <property type="molecule type" value="Genomic_DNA"/>
</dbReference>
<sequence length="262" mass="27150">MTPAVTAFPAESATDWAVLRTSEDRVHVEAADAEAALGTVCGLAAPEALARLRFGPGRTCEPVARVLDIALASAGRAGIQPARLVLVEGSARPGQDLLRESRKLGAGSWFSRPTATVSLTLQPAGTRPAAPRAFQPAAEPSAAAPAVTAAGTRTVEPEPGSAAEAVREALYDVLDPDLGVNIVDLGFIRGIGLDEAGIVSLTMTLTSAACPLTGITTDQINRVLVDEPEAPAKGVHIEWAWTPGDSSAEGREQLRAIGFTRF</sequence>
<dbReference type="InterPro" id="IPR002744">
    <property type="entry name" value="MIP18-like"/>
</dbReference>
<evidence type="ECO:0000313" key="3">
    <source>
        <dbReference type="Proteomes" id="UP000199137"/>
    </source>
</evidence>
<dbReference type="PANTHER" id="PTHR42831">
    <property type="entry name" value="FE-S PROTEIN MATURATION AUXILIARY FACTOR YITW"/>
    <property type="match status" value="1"/>
</dbReference>
<dbReference type="Proteomes" id="UP000199137">
    <property type="component" value="Unassembled WGS sequence"/>
</dbReference>
<dbReference type="AlphaFoldDB" id="A0A1I5NCD9"/>
<dbReference type="InterPro" id="IPR052339">
    <property type="entry name" value="Fe-S_Maturation_MIP18"/>
</dbReference>
<feature type="domain" description="MIP18 family-like" evidence="1">
    <location>
        <begin position="164"/>
        <end position="226"/>
    </location>
</feature>
<dbReference type="InterPro" id="IPR034904">
    <property type="entry name" value="FSCA_dom_sf"/>
</dbReference>
<dbReference type="RefSeq" id="WP_093574060.1">
    <property type="nucleotide sequence ID" value="NZ_FOWC01000004.1"/>
</dbReference>
<dbReference type="PANTHER" id="PTHR42831:SF1">
    <property type="entry name" value="FE-S PROTEIN MATURATION AUXILIARY FACTOR YITW"/>
    <property type="match status" value="1"/>
</dbReference>
<reference evidence="2 3" key="1">
    <citation type="submission" date="2016-10" db="EMBL/GenBank/DDBJ databases">
        <authorList>
            <person name="de Groot N.N."/>
        </authorList>
    </citation>
    <scope>NUCLEOTIDE SEQUENCE [LARGE SCALE GENOMIC DNA]</scope>
    <source>
        <strain evidence="2 3">DSM 44637</strain>
    </source>
</reference>
<protein>
    <submittedName>
        <fullName evidence="2">Metal-sulfur cluster biosynthetic enzyme</fullName>
    </submittedName>
</protein>
<evidence type="ECO:0000259" key="1">
    <source>
        <dbReference type="Pfam" id="PF01883"/>
    </source>
</evidence>
<dbReference type="Pfam" id="PF01883">
    <property type="entry name" value="FeS_assembly_P"/>
    <property type="match status" value="1"/>
</dbReference>
<dbReference type="SUPFAM" id="SSF117916">
    <property type="entry name" value="Fe-S cluster assembly (FSCA) domain-like"/>
    <property type="match status" value="1"/>
</dbReference>
<dbReference type="OrthoDB" id="9805360at2"/>
<evidence type="ECO:0000313" key="2">
    <source>
        <dbReference type="EMBL" id="SFP19439.1"/>
    </source>
</evidence>
<organism evidence="2 3">
    <name type="scientific">Amycolatopsis rubida</name>
    <dbReference type="NCBI Taxonomy" id="112413"/>
    <lineage>
        <taxon>Bacteria</taxon>
        <taxon>Bacillati</taxon>
        <taxon>Actinomycetota</taxon>
        <taxon>Actinomycetes</taxon>
        <taxon>Pseudonocardiales</taxon>
        <taxon>Pseudonocardiaceae</taxon>
        <taxon>Amycolatopsis</taxon>
    </lineage>
</organism>
<dbReference type="STRING" id="112413.SAMN05421854_104335"/>
<proteinExistence type="predicted"/>
<gene>
    <name evidence="2" type="ORF">SAMN05421854_104335</name>
</gene>
<accession>A0A1I5NCD9</accession>
<name>A0A1I5NCD9_9PSEU</name>